<reference evidence="2" key="1">
    <citation type="submission" date="2021-01" db="EMBL/GenBank/DDBJ databases">
        <title>Modified the classification status of verrucomicrobia.</title>
        <authorList>
            <person name="Feng X."/>
        </authorList>
    </citation>
    <scope>NUCLEOTIDE SEQUENCE</scope>
    <source>
        <strain evidence="2">KCTC 22201</strain>
    </source>
</reference>
<feature type="transmembrane region" description="Helical" evidence="1">
    <location>
        <begin position="122"/>
        <end position="144"/>
    </location>
</feature>
<comment type="caution">
    <text evidence="2">The sequence shown here is derived from an EMBL/GenBank/DDBJ whole genome shotgun (WGS) entry which is preliminary data.</text>
</comment>
<keyword evidence="3" id="KW-1185">Reference proteome</keyword>
<evidence type="ECO:0000256" key="1">
    <source>
        <dbReference type="SAM" id="Phobius"/>
    </source>
</evidence>
<proteinExistence type="predicted"/>
<keyword evidence="1" id="KW-0472">Membrane</keyword>
<dbReference type="AlphaFoldDB" id="A0A934VFZ6"/>
<feature type="transmembrane region" description="Helical" evidence="1">
    <location>
        <begin position="41"/>
        <end position="59"/>
    </location>
</feature>
<evidence type="ECO:0000313" key="2">
    <source>
        <dbReference type="EMBL" id="MBK1827566.1"/>
    </source>
</evidence>
<feature type="transmembrane region" description="Helical" evidence="1">
    <location>
        <begin position="12"/>
        <end position="34"/>
    </location>
</feature>
<organism evidence="2 3">
    <name type="scientific">Haloferula rosea</name>
    <dbReference type="NCBI Taxonomy" id="490093"/>
    <lineage>
        <taxon>Bacteria</taxon>
        <taxon>Pseudomonadati</taxon>
        <taxon>Verrucomicrobiota</taxon>
        <taxon>Verrucomicrobiia</taxon>
        <taxon>Verrucomicrobiales</taxon>
        <taxon>Verrucomicrobiaceae</taxon>
        <taxon>Haloferula</taxon>
    </lineage>
</organism>
<feature type="transmembrane region" description="Helical" evidence="1">
    <location>
        <begin position="79"/>
        <end position="101"/>
    </location>
</feature>
<name>A0A934VFZ6_9BACT</name>
<evidence type="ECO:0000313" key="3">
    <source>
        <dbReference type="Proteomes" id="UP000658278"/>
    </source>
</evidence>
<sequence>MSDFLSAVSLDQIPSVSLGTAALLIFGAIASLAVLRGLLRIVWGTLIVCLSGLAAFYCWQHATDWGRTLTSKEIEWLPYALPAAAFVSVLLGLRALGRFIVKPLGEPNDENAVKNRRSPIRWALTLLFSLIPTALLWFTGATFLRHFGSIAEIQTYVNEVAQQPDTSEIGFLVKLKHDVEQAFPENWFAAVDPLADEARIKLAKLISVADDPPPKAIPVLEVQAIQDLILSDDSLRQLARDGRYAEILRDPRLDVALENDDLREVMQGLEL</sequence>
<protein>
    <submittedName>
        <fullName evidence="2">Uncharacterized protein</fullName>
    </submittedName>
</protein>
<keyword evidence="1" id="KW-0812">Transmembrane</keyword>
<keyword evidence="1" id="KW-1133">Transmembrane helix</keyword>
<accession>A0A934VFZ6</accession>
<dbReference type="Proteomes" id="UP000658278">
    <property type="component" value="Unassembled WGS sequence"/>
</dbReference>
<dbReference type="RefSeq" id="WP_200279144.1">
    <property type="nucleotide sequence ID" value="NZ_JAENII010000007.1"/>
</dbReference>
<dbReference type="EMBL" id="JAENII010000007">
    <property type="protein sequence ID" value="MBK1827566.1"/>
    <property type="molecule type" value="Genomic_DNA"/>
</dbReference>
<gene>
    <name evidence="2" type="ORF">JIN81_11090</name>
</gene>